<dbReference type="Proteomes" id="UP001202328">
    <property type="component" value="Unassembled WGS sequence"/>
</dbReference>
<keyword evidence="2" id="KW-1185">Reference proteome</keyword>
<gene>
    <name evidence="1" type="ORF">MKW98_020469</name>
</gene>
<organism evidence="1 2">
    <name type="scientific">Papaver atlanticum</name>
    <dbReference type="NCBI Taxonomy" id="357466"/>
    <lineage>
        <taxon>Eukaryota</taxon>
        <taxon>Viridiplantae</taxon>
        <taxon>Streptophyta</taxon>
        <taxon>Embryophyta</taxon>
        <taxon>Tracheophyta</taxon>
        <taxon>Spermatophyta</taxon>
        <taxon>Magnoliopsida</taxon>
        <taxon>Ranunculales</taxon>
        <taxon>Papaveraceae</taxon>
        <taxon>Papaveroideae</taxon>
        <taxon>Papaver</taxon>
    </lineage>
</organism>
<comment type="caution">
    <text evidence="1">The sequence shown here is derived from an EMBL/GenBank/DDBJ whole genome shotgun (WGS) entry which is preliminary data.</text>
</comment>
<name>A0AAD4RW09_9MAGN</name>
<dbReference type="AlphaFoldDB" id="A0AAD4RW09"/>
<accession>A0AAD4RW09</accession>
<dbReference type="EMBL" id="JAJJMB010017752">
    <property type="protein sequence ID" value="KAI3835353.1"/>
    <property type="molecule type" value="Genomic_DNA"/>
</dbReference>
<evidence type="ECO:0000313" key="1">
    <source>
        <dbReference type="EMBL" id="KAI3835353.1"/>
    </source>
</evidence>
<proteinExistence type="predicted"/>
<reference evidence="1" key="1">
    <citation type="submission" date="2022-04" db="EMBL/GenBank/DDBJ databases">
        <title>A functionally conserved STORR gene fusion in Papaver species that diverged 16.8 million years ago.</title>
        <authorList>
            <person name="Catania T."/>
        </authorList>
    </citation>
    <scope>NUCLEOTIDE SEQUENCE</scope>
    <source>
        <strain evidence="1">S-188037</strain>
    </source>
</reference>
<sequence>MYRGWMLLTRGSGRNMETSDSRSNKNLKIKDYLVVQLDISGKLIKGKRNHGRKDKCKEFISRKLLTRI</sequence>
<evidence type="ECO:0000313" key="2">
    <source>
        <dbReference type="Proteomes" id="UP001202328"/>
    </source>
</evidence>
<protein>
    <submittedName>
        <fullName evidence="1">Uncharacterized protein</fullName>
    </submittedName>
</protein>